<protein>
    <submittedName>
        <fullName evidence="2">Transcriptional regulator</fullName>
    </submittedName>
</protein>
<dbReference type="Gene3D" id="1.10.260.40">
    <property type="entry name" value="lambda repressor-like DNA-binding domains"/>
    <property type="match status" value="1"/>
</dbReference>
<keyword evidence="4" id="KW-1185">Reference proteome</keyword>
<dbReference type="InterPro" id="IPR010982">
    <property type="entry name" value="Lambda_DNA-bd_dom_sf"/>
</dbReference>
<dbReference type="AlphaFoldDB" id="A0A2G3E046"/>
<dbReference type="InterPro" id="IPR001387">
    <property type="entry name" value="Cro/C1-type_HTH"/>
</dbReference>
<evidence type="ECO:0000313" key="2">
    <source>
        <dbReference type="EMBL" id="PHU36591.1"/>
    </source>
</evidence>
<reference evidence="2" key="2">
    <citation type="submission" date="2017-10" db="EMBL/GenBank/DDBJ databases">
        <authorList>
            <person name="Banno H."/>
            <person name="Chua N.-H."/>
        </authorList>
    </citation>
    <scope>NUCLEOTIDE SEQUENCE [LARGE SCALE GENOMIC DNA]</scope>
    <source>
        <strain evidence="3">JK10</strain>
        <strain evidence="2">JK626</strain>
    </source>
</reference>
<evidence type="ECO:0000313" key="4">
    <source>
        <dbReference type="Proteomes" id="UP000224317"/>
    </source>
</evidence>
<evidence type="ECO:0000313" key="3">
    <source>
        <dbReference type="EMBL" id="PHU40949.1"/>
    </source>
</evidence>
<name>A0A2G3E046_9FIRM</name>
<dbReference type="CDD" id="cd00093">
    <property type="entry name" value="HTH_XRE"/>
    <property type="match status" value="1"/>
</dbReference>
<reference evidence="2" key="1">
    <citation type="submission" date="2017-10" db="EMBL/GenBank/DDBJ databases">
        <title>Resolving the taxonomy of Roseburia spp., Eubacterium rectale and Agathobacter spp. through phylogenomic analysis.</title>
        <authorList>
            <person name="Sheridan P.O."/>
            <person name="Walker A.W."/>
            <person name="Duncan S.H."/>
            <person name="Scott K.P."/>
            <person name="Toole P.W.O."/>
            <person name="Luis P."/>
            <person name="Flint H.J."/>
        </authorList>
    </citation>
    <scope>NUCLEOTIDE SEQUENCE [LARGE SCALE GENOMIC DNA]</scope>
    <source>
        <strain evidence="3">JK10</strain>
        <strain evidence="2">JK626</strain>
    </source>
</reference>
<evidence type="ECO:0000259" key="1">
    <source>
        <dbReference type="PROSITE" id="PS50943"/>
    </source>
</evidence>
<dbReference type="EMBL" id="PDYF01000002">
    <property type="protein sequence ID" value="PHU36591.1"/>
    <property type="molecule type" value="Genomic_DNA"/>
</dbReference>
<dbReference type="Proteomes" id="UP000224317">
    <property type="component" value="Unassembled WGS sequence"/>
</dbReference>
<feature type="domain" description="HTH cro/C1-type" evidence="1">
    <location>
        <begin position="20"/>
        <end position="72"/>
    </location>
</feature>
<dbReference type="GO" id="GO:0003677">
    <property type="term" value="F:DNA binding"/>
    <property type="evidence" value="ECO:0007669"/>
    <property type="project" value="InterPro"/>
</dbReference>
<organism evidence="2 5">
    <name type="scientific">Pseudobutyrivibrio ruminis</name>
    <dbReference type="NCBI Taxonomy" id="46206"/>
    <lineage>
        <taxon>Bacteria</taxon>
        <taxon>Bacillati</taxon>
        <taxon>Bacillota</taxon>
        <taxon>Clostridia</taxon>
        <taxon>Lachnospirales</taxon>
        <taxon>Lachnospiraceae</taxon>
        <taxon>Pseudobutyrivibrio</taxon>
    </lineage>
</organism>
<dbReference type="Proteomes" id="UP000225889">
    <property type="component" value="Unassembled WGS sequence"/>
</dbReference>
<sequence>MINLYQKTWNEINKEIAGNVRQLRKRKKITQNELAKKSGVSFASIKRFEQTGEISLQSLTKIAIALNVEDELETLFTSVPFSSIEEIINEQS</sequence>
<dbReference type="RefSeq" id="WP_099391048.1">
    <property type="nucleotide sequence ID" value="NZ_PDYF01000002.1"/>
</dbReference>
<accession>A0A2G3E046</accession>
<dbReference type="SMART" id="SM00530">
    <property type="entry name" value="HTH_XRE"/>
    <property type="match status" value="1"/>
</dbReference>
<evidence type="ECO:0000313" key="5">
    <source>
        <dbReference type="Proteomes" id="UP000225889"/>
    </source>
</evidence>
<dbReference type="Pfam" id="PF01381">
    <property type="entry name" value="HTH_3"/>
    <property type="match status" value="1"/>
</dbReference>
<proteinExistence type="predicted"/>
<dbReference type="EMBL" id="PDYH01000010">
    <property type="protein sequence ID" value="PHU40949.1"/>
    <property type="molecule type" value="Genomic_DNA"/>
</dbReference>
<comment type="caution">
    <text evidence="2">The sequence shown here is derived from an EMBL/GenBank/DDBJ whole genome shotgun (WGS) entry which is preliminary data.</text>
</comment>
<dbReference type="PROSITE" id="PS50943">
    <property type="entry name" value="HTH_CROC1"/>
    <property type="match status" value="1"/>
</dbReference>
<gene>
    <name evidence="3" type="ORF">CSX00_03090</name>
    <name evidence="2" type="ORF">CSX01_00535</name>
</gene>
<dbReference type="SUPFAM" id="SSF47413">
    <property type="entry name" value="lambda repressor-like DNA-binding domains"/>
    <property type="match status" value="1"/>
</dbReference>